<feature type="non-terminal residue" evidence="1">
    <location>
        <position position="43"/>
    </location>
</feature>
<accession>A0A0V0YL49</accession>
<dbReference type="Proteomes" id="UP000054783">
    <property type="component" value="Unassembled WGS sequence"/>
</dbReference>
<comment type="caution">
    <text evidence="1">The sequence shown here is derived from an EMBL/GenBank/DDBJ whole genome shotgun (WGS) entry which is preliminary data.</text>
</comment>
<protein>
    <submittedName>
        <fullName evidence="1">Uncharacterized protein</fullName>
    </submittedName>
</protein>
<reference evidence="1 2" key="1">
    <citation type="submission" date="2015-01" db="EMBL/GenBank/DDBJ databases">
        <title>Evolution of Trichinella species and genotypes.</title>
        <authorList>
            <person name="Korhonen P.K."/>
            <person name="Edoardo P."/>
            <person name="Giuseppe L.R."/>
            <person name="Gasser R.B."/>
        </authorList>
    </citation>
    <scope>NUCLEOTIDE SEQUENCE [LARGE SCALE GENOMIC DNA]</scope>
    <source>
        <strain evidence="1">ISS2496</strain>
    </source>
</reference>
<sequence>MDSAIQERLTARLGDHVNDYEVLKAGLKKLLIPLKSEMSLRAE</sequence>
<keyword evidence="2" id="KW-1185">Reference proteome</keyword>
<gene>
    <name evidence="1" type="ORF">T12_8500</name>
</gene>
<evidence type="ECO:0000313" key="1">
    <source>
        <dbReference type="EMBL" id="KRY01095.1"/>
    </source>
</evidence>
<dbReference type="AlphaFoldDB" id="A0A0V0YL49"/>
<organism evidence="1 2">
    <name type="scientific">Trichinella patagoniensis</name>
    <dbReference type="NCBI Taxonomy" id="990121"/>
    <lineage>
        <taxon>Eukaryota</taxon>
        <taxon>Metazoa</taxon>
        <taxon>Ecdysozoa</taxon>
        <taxon>Nematoda</taxon>
        <taxon>Enoplea</taxon>
        <taxon>Dorylaimia</taxon>
        <taxon>Trichinellida</taxon>
        <taxon>Trichinellidae</taxon>
        <taxon>Trichinella</taxon>
    </lineage>
</organism>
<proteinExistence type="predicted"/>
<name>A0A0V0YL49_9BILA</name>
<dbReference type="EMBL" id="JYDQ01004297">
    <property type="protein sequence ID" value="KRY01095.1"/>
    <property type="molecule type" value="Genomic_DNA"/>
</dbReference>
<evidence type="ECO:0000313" key="2">
    <source>
        <dbReference type="Proteomes" id="UP000054783"/>
    </source>
</evidence>